<sequence>MTRILNIAVFLVGLGIVAWVGTGYAANPIALAVTVAIAVFYVAGAVELWRYHGATGTLDRAVGNLSGAPAKLEEWLDQLHPSLRVATRLRVEGERAALPGPALTPYLVGLLVLLGMLGTFLGMVGTLRGTGIALESAADLQAIRASLAAPVKGLGFAFGTSVAGVATSAMLGLLSAFCRRERVQAGQRLDARIATTLRVYSPAHQREESLKLLQRQAEAMPALVDRLEAMIAGLERQSQAAIQQMAAGQDALQSRTDAAHAKLAASQEAFHERTETAYARLAESFAQSLKAGVAESARAASDAIQPAVQATLAGFTRETAAWRETVAQAMTQQLDGLSARFEGSTQAVADIWKQALAEQQQAGAALTEDLRACLDRFSGTFEQRSAALLDGVSSRLDGVSGRLSQAWTQALSEQTRTGERLAGENRQALGAAVAALEQQSASLLQALDQSHAGLRADLASRDEARLAVWRDTFGEMTRSLRDEWREATAGAVSRQQEICEVLARTADEISASTKTHARETIGEIGRLVHVASEAPKAAAEVIAELRQKLSDSMVRDNAMLDERNRLLETVSTLLDAVNHAAHEQRQAVDALVATSAQLLERVGAQFTDKLDNASTAFSDKLENVEAGFGDTVERVSTRLTDNLDAVGSKFADTVQAVGMRFSDNVEAVGARFNDTVAAVGTQLSGTLESVGSRFTETVDTVGGRFTDTVESAATRFTDTVETAGSRFTDAIEGVGTQFTETVEGVGTRFTATVEGAGTRFTETVETVGARLTETVEGVGTRLTETVETVGSRYTETVEGVGTRFTDTVEAAAARFADTTEATGTRFADTTETLGMHLADAVESAGTRFGDTVQAVGAELAGTLESVGSRFSETASHEAGRLSAAAEQVAGGTNDIAALGEAFGEAVRDFGATSERLAAQLQSIETALEKSGARSDEQLAYYVAQAREVVDLSVLSQKQIIEALQDLTAQRADSGADAV</sequence>
<dbReference type="SUPFAM" id="SSF58113">
    <property type="entry name" value="Apolipoprotein A-I"/>
    <property type="match status" value="2"/>
</dbReference>
<dbReference type="InterPro" id="IPR008520">
    <property type="entry name" value="DUF802"/>
</dbReference>
<name>A0A1W6YWC0_9BORD</name>
<organism evidence="3 4">
    <name type="scientific">Bordetella genomosp. 9</name>
    <dbReference type="NCBI Taxonomy" id="1416803"/>
    <lineage>
        <taxon>Bacteria</taxon>
        <taxon>Pseudomonadati</taxon>
        <taxon>Pseudomonadota</taxon>
        <taxon>Betaproteobacteria</taxon>
        <taxon>Burkholderiales</taxon>
        <taxon>Alcaligenaceae</taxon>
        <taxon>Bordetella</taxon>
    </lineage>
</organism>
<dbReference type="Proteomes" id="UP000194139">
    <property type="component" value="Chromosome"/>
</dbReference>
<proteinExistence type="predicted"/>
<dbReference type="AlphaFoldDB" id="A0A1W6YWC0"/>
<reference evidence="3 4" key="1">
    <citation type="submission" date="2017-05" db="EMBL/GenBank/DDBJ databases">
        <title>Complete and WGS of Bordetella genogroups.</title>
        <authorList>
            <person name="Spilker T."/>
            <person name="LiPuma J."/>
        </authorList>
    </citation>
    <scope>NUCLEOTIDE SEQUENCE [LARGE SCALE GENOMIC DNA]</scope>
    <source>
        <strain evidence="3 4">AU17164</strain>
    </source>
</reference>
<dbReference type="GO" id="GO:0005576">
    <property type="term" value="C:extracellular region"/>
    <property type="evidence" value="ECO:0007669"/>
    <property type="project" value="InterPro"/>
</dbReference>
<gene>
    <name evidence="3" type="ORF">CAL13_03605</name>
</gene>
<feature type="transmembrane region" description="Helical" evidence="1">
    <location>
        <begin position="7"/>
        <end position="25"/>
    </location>
</feature>
<evidence type="ECO:0000313" key="4">
    <source>
        <dbReference type="Proteomes" id="UP000194139"/>
    </source>
</evidence>
<keyword evidence="1" id="KW-1133">Transmembrane helix</keyword>
<protein>
    <recommendedName>
        <fullName evidence="2">DUF802 domain-containing protein</fullName>
    </recommendedName>
</protein>
<dbReference type="Pfam" id="PF01442">
    <property type="entry name" value="Apolipoprotein"/>
    <property type="match status" value="2"/>
</dbReference>
<feature type="transmembrane region" description="Helical" evidence="1">
    <location>
        <begin position="31"/>
        <end position="49"/>
    </location>
</feature>
<keyword evidence="1" id="KW-0472">Membrane</keyword>
<evidence type="ECO:0000259" key="2">
    <source>
        <dbReference type="Pfam" id="PF05650"/>
    </source>
</evidence>
<dbReference type="InterPro" id="IPR000074">
    <property type="entry name" value="ApoA_E"/>
</dbReference>
<dbReference type="Pfam" id="PF05650">
    <property type="entry name" value="DUF802"/>
    <property type="match status" value="2"/>
</dbReference>
<feature type="transmembrane region" description="Helical" evidence="1">
    <location>
        <begin position="103"/>
        <end position="124"/>
    </location>
</feature>
<dbReference type="RefSeq" id="WP_086071542.1">
    <property type="nucleotide sequence ID" value="NZ_CP021109.1"/>
</dbReference>
<dbReference type="EMBL" id="CP021109">
    <property type="protein sequence ID" value="ARP85405.1"/>
    <property type="molecule type" value="Genomic_DNA"/>
</dbReference>
<evidence type="ECO:0000313" key="3">
    <source>
        <dbReference type="EMBL" id="ARP85405.1"/>
    </source>
</evidence>
<keyword evidence="4" id="KW-1185">Reference proteome</keyword>
<dbReference type="GO" id="GO:0006869">
    <property type="term" value="P:lipid transport"/>
    <property type="evidence" value="ECO:0007669"/>
    <property type="project" value="InterPro"/>
</dbReference>
<dbReference type="GO" id="GO:0042157">
    <property type="term" value="P:lipoprotein metabolic process"/>
    <property type="evidence" value="ECO:0007669"/>
    <property type="project" value="InterPro"/>
</dbReference>
<feature type="domain" description="DUF802" evidence="2">
    <location>
        <begin position="392"/>
        <end position="444"/>
    </location>
</feature>
<dbReference type="Gene3D" id="1.20.120.20">
    <property type="entry name" value="Apolipoprotein"/>
    <property type="match status" value="2"/>
</dbReference>
<accession>A0A1W6YWC0</accession>
<evidence type="ECO:0000256" key="1">
    <source>
        <dbReference type="SAM" id="Phobius"/>
    </source>
</evidence>
<dbReference type="GO" id="GO:0008289">
    <property type="term" value="F:lipid binding"/>
    <property type="evidence" value="ECO:0007669"/>
    <property type="project" value="InterPro"/>
</dbReference>
<feature type="domain" description="DUF802" evidence="2">
    <location>
        <begin position="337"/>
        <end position="389"/>
    </location>
</feature>
<keyword evidence="1" id="KW-0812">Transmembrane</keyword>